<accession>A0A811RES8</accession>
<evidence type="ECO:0000259" key="1">
    <source>
        <dbReference type="Pfam" id="PF05003"/>
    </source>
</evidence>
<dbReference type="OrthoDB" id="2018987at2759"/>
<dbReference type="EMBL" id="CAJGYO010000014">
    <property type="protein sequence ID" value="CAD6268501.1"/>
    <property type="molecule type" value="Genomic_DNA"/>
</dbReference>
<keyword evidence="4" id="KW-1185">Reference proteome</keyword>
<reference evidence="3" key="1">
    <citation type="submission" date="2020-10" db="EMBL/GenBank/DDBJ databases">
        <authorList>
            <person name="Han B."/>
            <person name="Lu T."/>
            <person name="Zhao Q."/>
            <person name="Huang X."/>
            <person name="Zhao Y."/>
        </authorList>
    </citation>
    <scope>NUCLEOTIDE SEQUENCE</scope>
</reference>
<name>A0A811RES8_9POAL</name>
<organism evidence="3 4">
    <name type="scientific">Miscanthus lutarioriparius</name>
    <dbReference type="NCBI Taxonomy" id="422564"/>
    <lineage>
        <taxon>Eukaryota</taxon>
        <taxon>Viridiplantae</taxon>
        <taxon>Streptophyta</taxon>
        <taxon>Embryophyta</taxon>
        <taxon>Tracheophyta</taxon>
        <taxon>Spermatophyta</taxon>
        <taxon>Magnoliopsida</taxon>
        <taxon>Liliopsida</taxon>
        <taxon>Poales</taxon>
        <taxon>Poaceae</taxon>
        <taxon>PACMAD clade</taxon>
        <taxon>Panicoideae</taxon>
        <taxon>Andropogonodae</taxon>
        <taxon>Andropogoneae</taxon>
        <taxon>Saccharinae</taxon>
        <taxon>Miscanthus</taxon>
    </lineage>
</organism>
<evidence type="ECO:0000259" key="2">
    <source>
        <dbReference type="Pfam" id="PF11961"/>
    </source>
</evidence>
<feature type="domain" description="DUF668" evidence="1">
    <location>
        <begin position="421"/>
        <end position="513"/>
    </location>
</feature>
<proteinExistence type="predicted"/>
<dbReference type="PANTHER" id="PTHR31371:SF20">
    <property type="entry name" value="OS12G0146500 PROTEIN"/>
    <property type="match status" value="1"/>
</dbReference>
<dbReference type="Pfam" id="PF05003">
    <property type="entry name" value="DUF668"/>
    <property type="match status" value="1"/>
</dbReference>
<gene>
    <name evidence="3" type="ORF">NCGR_LOCUS51806</name>
</gene>
<dbReference type="Pfam" id="PF11961">
    <property type="entry name" value="DUF3475"/>
    <property type="match status" value="1"/>
</dbReference>
<dbReference type="PANTHER" id="PTHR31371">
    <property type="entry name" value="BNAC09G50660D PROTEIN"/>
    <property type="match status" value="1"/>
</dbReference>
<dbReference type="GO" id="GO:0045927">
    <property type="term" value="P:positive regulation of growth"/>
    <property type="evidence" value="ECO:0007669"/>
    <property type="project" value="InterPro"/>
</dbReference>
<dbReference type="InterPro" id="IPR007700">
    <property type="entry name" value="DUF668"/>
</dbReference>
<dbReference type="Proteomes" id="UP000604825">
    <property type="component" value="Unassembled WGS sequence"/>
</dbReference>
<sequence>MRKLSVPRGGGEKVGVLALEVAALMSRAAGLWRALDADSLARLRGEGIRLEGVRRLVADDDSALLALALAEMAAACRDLSRDVSRLSARCADPLLRRFDALFAALVKRGAGGGGDPHGMRYAAAKKMDRKARKMQRLVAATAHLCHELDVLAELEQQQTYRPRARGGAKGAAAVAAGSSSRAECARRVARQRQEVERLRAASLWARTFDYAVRLLARSLFTIVARIIEVFDLEPVALLLSTSASVGDDDEASSRASRLSWSTSFVSGSMQLQSMVYPSDAVIAAAADAPRKTMLLRTRSGKGTATGAGDARRFFMSRSKSLRWPGAAGKHLIGCVVMDPSRSPGRDGWNHADDAAHLPLSFSYVSSAGSAADDFSGSGIISFHCQAASGGDARRRHSTTTTTAVFASSSRDVVTHPPESSLGAAALALHYANLIMFIEKLAASPLHICPDERDALYGMLTDRIRASLRARLRRPAALAATTPPCDDSVLAAQWSDTVRRILAWLAPLAHNMVRWQAERNFEQRNVASGDDATVLLLQTLHFADQRKTEAAVTELLVGLNYMWRHGLTSKPRSDWSLRRVGGDNDDDWAGCVGDMHVSVSHLNSEPHGTWD</sequence>
<comment type="caution">
    <text evidence="3">The sequence shown here is derived from an EMBL/GenBank/DDBJ whole genome shotgun (WGS) entry which is preliminary data.</text>
</comment>
<evidence type="ECO:0000313" key="4">
    <source>
        <dbReference type="Proteomes" id="UP000604825"/>
    </source>
</evidence>
<dbReference type="AlphaFoldDB" id="A0A811RES8"/>
<evidence type="ECO:0000313" key="3">
    <source>
        <dbReference type="EMBL" id="CAD6268501.1"/>
    </source>
</evidence>
<feature type="domain" description="DUF3475" evidence="2">
    <location>
        <begin position="16"/>
        <end position="72"/>
    </location>
</feature>
<dbReference type="InterPro" id="IPR021864">
    <property type="entry name" value="DUF3475"/>
</dbReference>
<protein>
    <submittedName>
        <fullName evidence="3">Uncharacterized protein</fullName>
    </submittedName>
</protein>